<feature type="compositionally biased region" description="Gly residues" evidence="1">
    <location>
        <begin position="310"/>
        <end position="335"/>
    </location>
</feature>
<feature type="region of interest" description="Disordered" evidence="1">
    <location>
        <begin position="225"/>
        <end position="278"/>
    </location>
</feature>
<dbReference type="EMBL" id="JANAFB010000049">
    <property type="protein sequence ID" value="MCP3427059.1"/>
    <property type="molecule type" value="Genomic_DNA"/>
</dbReference>
<dbReference type="PROSITE" id="PS51257">
    <property type="entry name" value="PROKAR_LIPOPROTEIN"/>
    <property type="match status" value="1"/>
</dbReference>
<feature type="compositionally biased region" description="Basic and acidic residues" evidence="1">
    <location>
        <begin position="225"/>
        <end position="235"/>
    </location>
</feature>
<evidence type="ECO:0000259" key="4">
    <source>
        <dbReference type="Pfam" id="PF04536"/>
    </source>
</evidence>
<keyword evidence="2" id="KW-0812">Transmembrane</keyword>
<name>A0A9X2KJN3_9MICC</name>
<dbReference type="Pfam" id="PF04536">
    <property type="entry name" value="TPM_phosphatase"/>
    <property type="match status" value="1"/>
</dbReference>
<feature type="transmembrane region" description="Helical" evidence="2">
    <location>
        <begin position="183"/>
        <end position="205"/>
    </location>
</feature>
<evidence type="ECO:0000313" key="5">
    <source>
        <dbReference type="EMBL" id="MCP3427059.1"/>
    </source>
</evidence>
<dbReference type="Proteomes" id="UP001139502">
    <property type="component" value="Unassembled WGS sequence"/>
</dbReference>
<reference evidence="5" key="1">
    <citation type="submission" date="2022-06" db="EMBL/GenBank/DDBJ databases">
        <title>Rothia sp. isolated from sandalwood seedling.</title>
        <authorList>
            <person name="Tuikhar N."/>
            <person name="Kirdat K."/>
            <person name="Thorat V."/>
            <person name="Swetha P."/>
            <person name="Padma S."/>
            <person name="Sundararaj R."/>
            <person name="Yadav A."/>
        </authorList>
    </citation>
    <scope>NUCLEOTIDE SEQUENCE</scope>
    <source>
        <strain evidence="5">AR01</strain>
    </source>
</reference>
<evidence type="ECO:0000313" key="6">
    <source>
        <dbReference type="Proteomes" id="UP001139502"/>
    </source>
</evidence>
<keyword evidence="6" id="KW-1185">Reference proteome</keyword>
<feature type="chain" id="PRO_5040782022" evidence="3">
    <location>
        <begin position="22"/>
        <end position="335"/>
    </location>
</feature>
<evidence type="ECO:0000256" key="1">
    <source>
        <dbReference type="SAM" id="MobiDB-lite"/>
    </source>
</evidence>
<feature type="region of interest" description="Disordered" evidence="1">
    <location>
        <begin position="303"/>
        <end position="335"/>
    </location>
</feature>
<sequence length="335" mass="35820">MAVRSRLAAGALALVAGALLAGCGVDGGGERSLPDPPAQGNVRDDAGILSDQEEQRLSELIDRRNGETDAARVAVLTVDGVEGDWEDWTRDVANSWPLGEGETSNGVLLAVDMDERDLRIEVGDDAREAITDDDAEQIVEDVLEPPFRDGDYDRGLTDTVDALYDEAEGVRPASDSGGGNGGLIAAVILGAVGLIVAAVLIWVFADARKWRRVADEEIEEYLRENPGREVSEPTRKAFRRYRYHHRKPPTDQEEREERRRRAERGEEELADADDPQRYTQYAPGFGTWLPLYVAAPALYTGSGTAPPGSDGAGSSGSSFGGTPGGFSGGGASGSF</sequence>
<accession>A0A9X2KJN3</accession>
<evidence type="ECO:0000256" key="2">
    <source>
        <dbReference type="SAM" id="Phobius"/>
    </source>
</evidence>
<dbReference type="PANTHER" id="PTHR30373:SF2">
    <property type="entry name" value="UPF0603 PROTEIN YGCG"/>
    <property type="match status" value="1"/>
</dbReference>
<proteinExistence type="predicted"/>
<dbReference type="RefSeq" id="WP_254168655.1">
    <property type="nucleotide sequence ID" value="NZ_JANAFB010000049.1"/>
</dbReference>
<dbReference type="InterPro" id="IPR007621">
    <property type="entry name" value="TPM_dom"/>
</dbReference>
<feature type="signal peptide" evidence="3">
    <location>
        <begin position="1"/>
        <end position="21"/>
    </location>
</feature>
<feature type="compositionally biased region" description="Basic residues" evidence="1">
    <location>
        <begin position="236"/>
        <end position="247"/>
    </location>
</feature>
<organism evidence="5 6">
    <name type="scientific">Rothia santali</name>
    <dbReference type="NCBI Taxonomy" id="2949643"/>
    <lineage>
        <taxon>Bacteria</taxon>
        <taxon>Bacillati</taxon>
        <taxon>Actinomycetota</taxon>
        <taxon>Actinomycetes</taxon>
        <taxon>Micrococcales</taxon>
        <taxon>Micrococcaceae</taxon>
        <taxon>Rothia</taxon>
    </lineage>
</organism>
<keyword evidence="2" id="KW-0472">Membrane</keyword>
<feature type="domain" description="TPM" evidence="4">
    <location>
        <begin position="42"/>
        <end position="165"/>
    </location>
</feature>
<dbReference type="AlphaFoldDB" id="A0A9X2KJN3"/>
<protein>
    <submittedName>
        <fullName evidence="5">TPM domain-containing protein</fullName>
    </submittedName>
</protein>
<dbReference type="Gene3D" id="3.10.310.50">
    <property type="match status" value="1"/>
</dbReference>
<gene>
    <name evidence="5" type="ORF">NBM05_13825</name>
</gene>
<comment type="caution">
    <text evidence="5">The sequence shown here is derived from an EMBL/GenBank/DDBJ whole genome shotgun (WGS) entry which is preliminary data.</text>
</comment>
<keyword evidence="2" id="KW-1133">Transmembrane helix</keyword>
<feature type="compositionally biased region" description="Basic and acidic residues" evidence="1">
    <location>
        <begin position="248"/>
        <end position="264"/>
    </location>
</feature>
<dbReference type="PANTHER" id="PTHR30373">
    <property type="entry name" value="UPF0603 PROTEIN YGCG"/>
    <property type="match status" value="1"/>
</dbReference>
<evidence type="ECO:0000256" key="3">
    <source>
        <dbReference type="SAM" id="SignalP"/>
    </source>
</evidence>
<keyword evidence="3" id="KW-0732">Signal</keyword>